<protein>
    <recommendedName>
        <fullName evidence="5">ProQ/FinO domain-containing protein</fullName>
    </recommendedName>
</protein>
<evidence type="ECO:0000256" key="1">
    <source>
        <dbReference type="ARBA" id="ARBA00022490"/>
    </source>
</evidence>
<keyword evidence="2" id="KW-0694">RNA-binding</keyword>
<evidence type="ECO:0000313" key="7">
    <source>
        <dbReference type="Proteomes" id="UP000001693"/>
    </source>
</evidence>
<sequence length="280" mass="30435">MSSNEFPAAAPDLTPAVSPAEAPMAETVTAETVTAGAPEAVVPEAPQAEGATDAAAADAPVVASAPKVVIPDMSPAACAQQLKSRFPALFSGAPRPVKLRIQADIQARVPGVFTKQVLSAFLRRHTGTTAYLIALTKASQRFDLDGQPAGEVSDEHRQAANEELQRRRGVHDERRAAEDERRALEQQQWHNRAQLLRDFQVTTLTRANFCALKGVAEDQLDGLLDIARREAAEWAANRPPVQEREQREPRDARGPRRDDHRGNNPRPAGNRPAGGRPPRR</sequence>
<dbReference type="GO" id="GO:0034057">
    <property type="term" value="F:RNA strand-exchange activity"/>
    <property type="evidence" value="ECO:0007669"/>
    <property type="project" value="InterPro"/>
</dbReference>
<reference evidence="6 7" key="1">
    <citation type="submission" date="2008-03" db="EMBL/GenBank/DDBJ databases">
        <title>Complete sequence of Leptothrix cholodnii SP-6.</title>
        <authorList>
            <consortium name="US DOE Joint Genome Institute"/>
            <person name="Copeland A."/>
            <person name="Lucas S."/>
            <person name="Lapidus A."/>
            <person name="Glavina del Rio T."/>
            <person name="Dalin E."/>
            <person name="Tice H."/>
            <person name="Bruce D."/>
            <person name="Goodwin L."/>
            <person name="Pitluck S."/>
            <person name="Chertkov O."/>
            <person name="Brettin T."/>
            <person name="Detter J.C."/>
            <person name="Han C."/>
            <person name="Kuske C.R."/>
            <person name="Schmutz J."/>
            <person name="Larimer F."/>
            <person name="Land M."/>
            <person name="Hauser L."/>
            <person name="Kyrpides N."/>
            <person name="Lykidis A."/>
            <person name="Emerson D."/>
            <person name="Richardson P."/>
        </authorList>
    </citation>
    <scope>NUCLEOTIDE SEQUENCE [LARGE SCALE GENOMIC DNA]</scope>
    <source>
        <strain evidence="7">ATCC 51168 / LMG 8142 / SP-6</strain>
    </source>
</reference>
<name>B1Y649_LEPCP</name>
<dbReference type="PANTHER" id="PTHR38106:SF1">
    <property type="entry name" value="RNA CHAPERONE PROQ"/>
    <property type="match status" value="1"/>
</dbReference>
<feature type="compositionally biased region" description="Low complexity" evidence="4">
    <location>
        <begin position="264"/>
        <end position="280"/>
    </location>
</feature>
<dbReference type="PANTHER" id="PTHR38106">
    <property type="entry name" value="RNA CHAPERONE PROQ"/>
    <property type="match status" value="1"/>
</dbReference>
<feature type="region of interest" description="Disordered" evidence="4">
    <location>
        <begin position="234"/>
        <end position="280"/>
    </location>
</feature>
<dbReference type="KEGG" id="lch:Lcho_0121"/>
<dbReference type="SUPFAM" id="SSF48657">
    <property type="entry name" value="FinO-like"/>
    <property type="match status" value="1"/>
</dbReference>
<dbReference type="HOGENOM" id="CLU_086633_0_0_4"/>
<evidence type="ECO:0000256" key="4">
    <source>
        <dbReference type="SAM" id="MobiDB-lite"/>
    </source>
</evidence>
<dbReference type="AlphaFoldDB" id="B1Y649"/>
<evidence type="ECO:0000256" key="3">
    <source>
        <dbReference type="ARBA" id="ARBA00023186"/>
    </source>
</evidence>
<keyword evidence="7" id="KW-1185">Reference proteome</keyword>
<dbReference type="SMART" id="SM00945">
    <property type="entry name" value="ProQ"/>
    <property type="match status" value="1"/>
</dbReference>
<proteinExistence type="predicted"/>
<evidence type="ECO:0000259" key="5">
    <source>
        <dbReference type="SMART" id="SM00945"/>
    </source>
</evidence>
<dbReference type="InterPro" id="IPR016103">
    <property type="entry name" value="ProQ/FinO"/>
</dbReference>
<feature type="region of interest" description="Disordered" evidence="4">
    <location>
        <begin position="146"/>
        <end position="182"/>
    </location>
</feature>
<dbReference type="InterPro" id="IPR036442">
    <property type="entry name" value="ProQ/FinO_sf"/>
</dbReference>
<feature type="compositionally biased region" description="Low complexity" evidence="4">
    <location>
        <begin position="19"/>
        <end position="35"/>
    </location>
</feature>
<feature type="compositionally biased region" description="Basic and acidic residues" evidence="4">
    <location>
        <begin position="153"/>
        <end position="182"/>
    </location>
</feature>
<evidence type="ECO:0000256" key="2">
    <source>
        <dbReference type="ARBA" id="ARBA00022884"/>
    </source>
</evidence>
<dbReference type="GO" id="GO:0005829">
    <property type="term" value="C:cytosol"/>
    <property type="evidence" value="ECO:0007669"/>
    <property type="project" value="TreeGrafter"/>
</dbReference>
<dbReference type="GO" id="GO:0033592">
    <property type="term" value="F:RNA strand annealing activity"/>
    <property type="evidence" value="ECO:0007669"/>
    <property type="project" value="InterPro"/>
</dbReference>
<accession>B1Y649</accession>
<dbReference type="GO" id="GO:0010608">
    <property type="term" value="P:post-transcriptional regulation of gene expression"/>
    <property type="evidence" value="ECO:0007669"/>
    <property type="project" value="InterPro"/>
</dbReference>
<keyword evidence="3" id="KW-0143">Chaperone</keyword>
<dbReference type="InterPro" id="IPR023529">
    <property type="entry name" value="ProQ"/>
</dbReference>
<dbReference type="eggNOG" id="COG3109">
    <property type="taxonomic scope" value="Bacteria"/>
</dbReference>
<dbReference type="RefSeq" id="WP_012345158.1">
    <property type="nucleotide sequence ID" value="NC_010524.1"/>
</dbReference>
<organism evidence="6 7">
    <name type="scientific">Leptothrix cholodnii (strain ATCC 51168 / LMG 8142 / SP-6)</name>
    <name type="common">Leptothrix discophora (strain SP-6)</name>
    <dbReference type="NCBI Taxonomy" id="395495"/>
    <lineage>
        <taxon>Bacteria</taxon>
        <taxon>Pseudomonadati</taxon>
        <taxon>Pseudomonadota</taxon>
        <taxon>Betaproteobacteria</taxon>
        <taxon>Burkholderiales</taxon>
        <taxon>Sphaerotilaceae</taxon>
        <taxon>Leptothrix</taxon>
    </lineage>
</organism>
<keyword evidence="1" id="KW-0963">Cytoplasm</keyword>
<dbReference type="STRING" id="395495.Lcho_0121"/>
<gene>
    <name evidence="6" type="ordered locus">Lcho_0121</name>
</gene>
<feature type="compositionally biased region" description="Basic and acidic residues" evidence="4">
    <location>
        <begin position="241"/>
        <end position="262"/>
    </location>
</feature>
<feature type="region of interest" description="Disordered" evidence="4">
    <location>
        <begin position="1"/>
        <end position="35"/>
    </location>
</feature>
<evidence type="ECO:0000313" key="6">
    <source>
        <dbReference type="EMBL" id="ACB32396.1"/>
    </source>
</evidence>
<dbReference type="EMBL" id="CP001013">
    <property type="protein sequence ID" value="ACB32396.1"/>
    <property type="molecule type" value="Genomic_DNA"/>
</dbReference>
<dbReference type="Gene3D" id="1.10.1710.10">
    <property type="entry name" value="ProQ/FinO domain"/>
    <property type="match status" value="1"/>
</dbReference>
<feature type="domain" description="ProQ/FinO" evidence="5">
    <location>
        <begin position="71"/>
        <end position="180"/>
    </location>
</feature>
<dbReference type="Proteomes" id="UP000001693">
    <property type="component" value="Chromosome"/>
</dbReference>
<dbReference type="Pfam" id="PF04352">
    <property type="entry name" value="ProQ"/>
    <property type="match status" value="1"/>
</dbReference>